<dbReference type="Pfam" id="PF02557">
    <property type="entry name" value="VanY"/>
    <property type="match status" value="1"/>
</dbReference>
<dbReference type="EMBL" id="FOSF01000075">
    <property type="protein sequence ID" value="SFK43621.1"/>
    <property type="molecule type" value="Genomic_DNA"/>
</dbReference>
<dbReference type="Gene3D" id="3.30.1380.10">
    <property type="match status" value="1"/>
</dbReference>
<dbReference type="Proteomes" id="UP000243374">
    <property type="component" value="Unassembled WGS sequence"/>
</dbReference>
<sequence length="227" mass="26385">MITRDQFLGLDDSKLVNFKDDPKRMLVLLGDRDAVKALGPLFADAYDNGFEIKIASAYRSFYKQFKIFDDKFNGKRPVLDENEEPMDISSLSAEQKVLEIVRFSAIPGFSRHHFGTDFDIYASNLLPEGKQLELTAREYKKGNYFYKFDIYLKNALNKFGFVRPYSGKNSMGFEPWHISFEKRACEYLNVFKLEDAVEYLSSFNESWVPYAVEYAKTHYKDLIGAKK</sequence>
<keyword evidence="2" id="KW-0121">Carboxypeptidase</keyword>
<dbReference type="OrthoDB" id="9792074at2"/>
<dbReference type="RefSeq" id="WP_074841670.1">
    <property type="nucleotide sequence ID" value="NZ_CP047056.1"/>
</dbReference>
<dbReference type="GO" id="GO:0006508">
    <property type="term" value="P:proteolysis"/>
    <property type="evidence" value="ECO:0007669"/>
    <property type="project" value="InterPro"/>
</dbReference>
<organism evidence="2 3">
    <name type="scientific">Succinivibrio dextrinosolvens</name>
    <dbReference type="NCBI Taxonomy" id="83771"/>
    <lineage>
        <taxon>Bacteria</taxon>
        <taxon>Pseudomonadati</taxon>
        <taxon>Pseudomonadota</taxon>
        <taxon>Gammaproteobacteria</taxon>
        <taxon>Aeromonadales</taxon>
        <taxon>Succinivibrionaceae</taxon>
        <taxon>Succinivibrio</taxon>
    </lineage>
</organism>
<dbReference type="GO" id="GO:0004180">
    <property type="term" value="F:carboxypeptidase activity"/>
    <property type="evidence" value="ECO:0007669"/>
    <property type="project" value="UniProtKB-KW"/>
</dbReference>
<dbReference type="InterPro" id="IPR003709">
    <property type="entry name" value="VanY-like_core_dom"/>
</dbReference>
<dbReference type="PANTHER" id="PTHR34385">
    <property type="entry name" value="D-ALANYL-D-ALANINE CARBOXYPEPTIDASE"/>
    <property type="match status" value="1"/>
</dbReference>
<keyword evidence="2" id="KW-0378">Hydrolase</keyword>
<evidence type="ECO:0000313" key="3">
    <source>
        <dbReference type="Proteomes" id="UP000243374"/>
    </source>
</evidence>
<protein>
    <submittedName>
        <fullName evidence="2">D-alanyl-D-alanine carboxypeptidase</fullName>
    </submittedName>
</protein>
<dbReference type="InterPro" id="IPR052179">
    <property type="entry name" value="DD-CPase-like"/>
</dbReference>
<keyword evidence="3" id="KW-1185">Reference proteome</keyword>
<evidence type="ECO:0000313" key="2">
    <source>
        <dbReference type="EMBL" id="SFK43621.1"/>
    </source>
</evidence>
<dbReference type="PANTHER" id="PTHR34385:SF1">
    <property type="entry name" value="PEPTIDOGLYCAN L-ALANYL-D-GLUTAMATE ENDOPEPTIDASE CWLK"/>
    <property type="match status" value="1"/>
</dbReference>
<reference evidence="2 3" key="1">
    <citation type="submission" date="2016-10" db="EMBL/GenBank/DDBJ databases">
        <authorList>
            <person name="Varghese N."/>
            <person name="Submissions S."/>
        </authorList>
    </citation>
    <scope>NUCLEOTIDE SEQUENCE [LARGE SCALE GENOMIC DNA]</scope>
    <source>
        <strain evidence="2 3">22B</strain>
    </source>
</reference>
<accession>A0A662ZDL4</accession>
<feature type="domain" description="D-alanyl-D-alanine carboxypeptidase-like core" evidence="1">
    <location>
        <begin position="32"/>
        <end position="180"/>
    </location>
</feature>
<proteinExistence type="predicted"/>
<name>A0A662ZDL4_9GAMM</name>
<gene>
    <name evidence="2" type="ORF">SAMN04487865_10755</name>
</gene>
<dbReference type="SUPFAM" id="SSF55166">
    <property type="entry name" value="Hedgehog/DD-peptidase"/>
    <property type="match status" value="1"/>
</dbReference>
<keyword evidence="2" id="KW-0645">Protease</keyword>
<evidence type="ECO:0000259" key="1">
    <source>
        <dbReference type="Pfam" id="PF02557"/>
    </source>
</evidence>
<dbReference type="CDD" id="cd14847">
    <property type="entry name" value="DD-carboxypeptidase_like"/>
    <property type="match status" value="1"/>
</dbReference>
<dbReference type="AlphaFoldDB" id="A0A662ZDL4"/>
<dbReference type="InterPro" id="IPR009045">
    <property type="entry name" value="Zn_M74/Hedgehog-like"/>
</dbReference>